<keyword evidence="3" id="KW-0067">ATP-binding</keyword>
<accession>A0A382E7K1</accession>
<reference evidence="7" key="1">
    <citation type="submission" date="2018-05" db="EMBL/GenBank/DDBJ databases">
        <authorList>
            <person name="Lanie J.A."/>
            <person name="Ng W.-L."/>
            <person name="Kazmierczak K.M."/>
            <person name="Andrzejewski T.M."/>
            <person name="Davidsen T.M."/>
            <person name="Wayne K.J."/>
            <person name="Tettelin H."/>
            <person name="Glass J.I."/>
            <person name="Rusch D."/>
            <person name="Podicherti R."/>
            <person name="Tsui H.-C.T."/>
            <person name="Winkler M.E."/>
        </authorList>
    </citation>
    <scope>NUCLEOTIDE SEQUENCE</scope>
</reference>
<dbReference type="InterPro" id="IPR019591">
    <property type="entry name" value="Mrp/NBP35_ATP-bd"/>
</dbReference>
<dbReference type="GO" id="GO:0051539">
    <property type="term" value="F:4 iron, 4 sulfur cluster binding"/>
    <property type="evidence" value="ECO:0007669"/>
    <property type="project" value="TreeGrafter"/>
</dbReference>
<dbReference type="Pfam" id="PF10609">
    <property type="entry name" value="ParA"/>
    <property type="match status" value="1"/>
</dbReference>
<evidence type="ECO:0000256" key="4">
    <source>
        <dbReference type="ARBA" id="ARBA00023004"/>
    </source>
</evidence>
<dbReference type="FunFam" id="3.40.50.300:FF:001119">
    <property type="entry name" value="Iron-sulfur cluster carrier protein"/>
    <property type="match status" value="1"/>
</dbReference>
<evidence type="ECO:0000256" key="3">
    <source>
        <dbReference type="ARBA" id="ARBA00022840"/>
    </source>
</evidence>
<dbReference type="GO" id="GO:0016226">
    <property type="term" value="P:iron-sulfur cluster assembly"/>
    <property type="evidence" value="ECO:0007669"/>
    <property type="project" value="InterPro"/>
</dbReference>
<dbReference type="InterPro" id="IPR027417">
    <property type="entry name" value="P-loop_NTPase"/>
</dbReference>
<dbReference type="GO" id="GO:0005524">
    <property type="term" value="F:ATP binding"/>
    <property type="evidence" value="ECO:0007669"/>
    <property type="project" value="UniProtKB-KW"/>
</dbReference>
<dbReference type="PANTHER" id="PTHR42961">
    <property type="entry name" value="IRON-SULFUR PROTEIN NUBPL"/>
    <property type="match status" value="1"/>
</dbReference>
<keyword evidence="1" id="KW-0479">Metal-binding</keyword>
<dbReference type="InterPro" id="IPR002744">
    <property type="entry name" value="MIP18-like"/>
</dbReference>
<dbReference type="InterPro" id="IPR044304">
    <property type="entry name" value="NUBPL-like"/>
</dbReference>
<dbReference type="Gene3D" id="3.40.50.300">
    <property type="entry name" value="P-loop containing nucleotide triphosphate hydrolases"/>
    <property type="match status" value="1"/>
</dbReference>
<dbReference type="SUPFAM" id="SSF117916">
    <property type="entry name" value="Fe-S cluster assembly (FSCA) domain-like"/>
    <property type="match status" value="1"/>
</dbReference>
<dbReference type="GO" id="GO:0046872">
    <property type="term" value="F:metal ion binding"/>
    <property type="evidence" value="ECO:0007669"/>
    <property type="project" value="UniProtKB-KW"/>
</dbReference>
<dbReference type="GO" id="GO:0140663">
    <property type="term" value="F:ATP-dependent FeS chaperone activity"/>
    <property type="evidence" value="ECO:0007669"/>
    <property type="project" value="InterPro"/>
</dbReference>
<dbReference type="CDD" id="cd02037">
    <property type="entry name" value="Mrp_NBP35"/>
    <property type="match status" value="1"/>
</dbReference>
<gene>
    <name evidence="7" type="ORF">METZ01_LOCUS199532</name>
</gene>
<feature type="non-terminal residue" evidence="7">
    <location>
        <position position="1"/>
    </location>
</feature>
<dbReference type="InterPro" id="IPR033756">
    <property type="entry name" value="YlxH/NBP35"/>
</dbReference>
<evidence type="ECO:0000256" key="5">
    <source>
        <dbReference type="ARBA" id="ARBA00023014"/>
    </source>
</evidence>
<feature type="domain" description="MIP18 family-like" evidence="6">
    <location>
        <begin position="1"/>
        <end position="69"/>
    </location>
</feature>
<sequence>VLEALKVVTDPDLGRDIVSLGFVKDLTIVKGAVSFKIELTTPACPVKDQMREQAHAVVSELEGVTSVNVEMTASVRAAAVADAGRAAIPGVRNVIAVGAGKGGVGKTTVAVNLAVALAEYGGRVGMIDGDVYGPNLPIMLGLDTQLSADGKKIVPAARYGVQVVSMGFLADGKAPIIWRGPMLHGVVRQFFQDVRWGELDYLVVDMPPGTGDVALSLTQTVPVAGAIVVTTPQGVSLSDSRRAVGMYQKLEVPTLGVIENMSHYTCPDCGLESNIFGTGGGSAIAEELGVPFLGQIPLYEPIRVGSDGGIPIVIAEPDSVAARAFRQVAERAAAQVSIKSYEEMPSPSVAS</sequence>
<evidence type="ECO:0000256" key="2">
    <source>
        <dbReference type="ARBA" id="ARBA00022741"/>
    </source>
</evidence>
<dbReference type="InterPro" id="IPR000808">
    <property type="entry name" value="Mrp-like_CS"/>
</dbReference>
<evidence type="ECO:0000313" key="7">
    <source>
        <dbReference type="EMBL" id="SVB46678.1"/>
    </source>
</evidence>
<dbReference type="SUPFAM" id="SSF52540">
    <property type="entry name" value="P-loop containing nucleoside triphosphate hydrolases"/>
    <property type="match status" value="1"/>
</dbReference>
<protein>
    <recommendedName>
        <fullName evidence="6">MIP18 family-like domain-containing protein</fullName>
    </recommendedName>
</protein>
<keyword evidence="4" id="KW-0408">Iron</keyword>
<evidence type="ECO:0000259" key="6">
    <source>
        <dbReference type="Pfam" id="PF01883"/>
    </source>
</evidence>
<organism evidence="7">
    <name type="scientific">marine metagenome</name>
    <dbReference type="NCBI Taxonomy" id="408172"/>
    <lineage>
        <taxon>unclassified sequences</taxon>
        <taxon>metagenomes</taxon>
        <taxon>ecological metagenomes</taxon>
    </lineage>
</organism>
<dbReference type="HAMAP" id="MF_02040">
    <property type="entry name" value="Mrp_NBP35"/>
    <property type="match status" value="1"/>
</dbReference>
<dbReference type="AlphaFoldDB" id="A0A382E7K1"/>
<keyword evidence="2" id="KW-0547">Nucleotide-binding</keyword>
<dbReference type="EMBL" id="UINC01043108">
    <property type="protein sequence ID" value="SVB46678.1"/>
    <property type="molecule type" value="Genomic_DNA"/>
</dbReference>
<dbReference type="PROSITE" id="PS01215">
    <property type="entry name" value="MRP"/>
    <property type="match status" value="1"/>
</dbReference>
<proteinExistence type="inferred from homology"/>
<evidence type="ECO:0000256" key="1">
    <source>
        <dbReference type="ARBA" id="ARBA00022723"/>
    </source>
</evidence>
<dbReference type="Pfam" id="PF01883">
    <property type="entry name" value="FeS_assembly_P"/>
    <property type="match status" value="1"/>
</dbReference>
<dbReference type="PANTHER" id="PTHR42961:SF2">
    <property type="entry name" value="IRON-SULFUR PROTEIN NUBPL"/>
    <property type="match status" value="1"/>
</dbReference>
<dbReference type="Gene3D" id="3.30.300.130">
    <property type="entry name" value="Fe-S cluster assembly (FSCA)"/>
    <property type="match status" value="1"/>
</dbReference>
<dbReference type="InterPro" id="IPR034904">
    <property type="entry name" value="FSCA_dom_sf"/>
</dbReference>
<keyword evidence="5" id="KW-0411">Iron-sulfur</keyword>
<name>A0A382E7K1_9ZZZZ</name>